<dbReference type="Gene3D" id="3.40.50.10680">
    <property type="entry name" value="CofD-like domains"/>
    <property type="match status" value="1"/>
</dbReference>
<dbReference type="PANTHER" id="PTHR30135">
    <property type="entry name" value="UNCHARACTERIZED PROTEIN YVCK-RELATED"/>
    <property type="match status" value="1"/>
</dbReference>
<gene>
    <name evidence="1" type="ORF">C0184_06010</name>
</gene>
<proteinExistence type="predicted"/>
<reference evidence="1 2" key="1">
    <citation type="submission" date="2018-01" db="EMBL/GenBank/DDBJ databases">
        <title>Metagenomic assembled genomes from two thermal pools in the Uzon Caldera, Kamchatka, Russia.</title>
        <authorList>
            <person name="Wilkins L."/>
            <person name="Ettinger C."/>
        </authorList>
    </citation>
    <scope>NUCLEOTIDE SEQUENCE [LARGE SCALE GENOMIC DNA]</scope>
    <source>
        <strain evidence="1">ZAV-02</strain>
    </source>
</reference>
<dbReference type="SUPFAM" id="SSF142338">
    <property type="entry name" value="CofD-like"/>
    <property type="match status" value="1"/>
</dbReference>
<feature type="non-terminal residue" evidence="1">
    <location>
        <position position="1"/>
    </location>
</feature>
<dbReference type="AlphaFoldDB" id="A0A2J6X7I5"/>
<evidence type="ECO:0000313" key="1">
    <source>
        <dbReference type="EMBL" id="PMP82992.1"/>
    </source>
</evidence>
<dbReference type="InterPro" id="IPR010119">
    <property type="entry name" value="Gluconeogen_factor"/>
</dbReference>
<evidence type="ECO:0000313" key="2">
    <source>
        <dbReference type="Proteomes" id="UP000243376"/>
    </source>
</evidence>
<dbReference type="PANTHER" id="PTHR30135:SF3">
    <property type="entry name" value="GLUCONEOGENESIS FACTOR-RELATED"/>
    <property type="match status" value="1"/>
</dbReference>
<comment type="caution">
    <text evidence="1">The sequence shown here is derived from an EMBL/GenBank/DDBJ whole genome shotgun (WGS) entry which is preliminary data.</text>
</comment>
<accession>A0A2J6X7I5</accession>
<sequence>TDGMTVADHVARLVEVLGPGVLDVALINDANALHPAVAAHYQASDLHPLLPTDADRQAIRALGVEPLVRDLAEPDPGNRDLWQKADTIRHDPQTLGLALWKIALDRVR</sequence>
<organism evidence="1 2">
    <name type="scientific">Chloroflexus aggregans</name>
    <dbReference type="NCBI Taxonomy" id="152260"/>
    <lineage>
        <taxon>Bacteria</taxon>
        <taxon>Bacillati</taxon>
        <taxon>Chloroflexota</taxon>
        <taxon>Chloroflexia</taxon>
        <taxon>Chloroflexales</taxon>
        <taxon>Chloroflexineae</taxon>
        <taxon>Chloroflexaceae</taxon>
        <taxon>Chloroflexus</taxon>
    </lineage>
</organism>
<dbReference type="EMBL" id="PNIQ01000397">
    <property type="protein sequence ID" value="PMP82992.1"/>
    <property type="molecule type" value="Genomic_DNA"/>
</dbReference>
<dbReference type="InterPro" id="IPR038136">
    <property type="entry name" value="CofD-like_dom_sf"/>
</dbReference>
<name>A0A2J6X7I5_9CHLR</name>
<protein>
    <submittedName>
        <fullName evidence="1">YvcK family protein</fullName>
    </submittedName>
</protein>
<dbReference type="Proteomes" id="UP000243376">
    <property type="component" value="Unassembled WGS sequence"/>
</dbReference>